<keyword evidence="10" id="KW-1185">Reference proteome</keyword>
<dbReference type="GO" id="GO:0006508">
    <property type="term" value="P:proteolysis"/>
    <property type="evidence" value="ECO:0007669"/>
    <property type="project" value="UniProtKB-KW"/>
</dbReference>
<keyword evidence="2" id="KW-1003">Cell membrane</keyword>
<keyword evidence="7 8" id="KW-0472">Membrane</keyword>
<reference evidence="9 10" key="1">
    <citation type="submission" date="2019-08" db="EMBL/GenBank/DDBJ databases">
        <title>Genome of Phaeodactylibacter luteus.</title>
        <authorList>
            <person name="Bowman J.P."/>
        </authorList>
    </citation>
    <scope>NUCLEOTIDE SEQUENCE [LARGE SCALE GENOMIC DNA]</scope>
    <source>
        <strain evidence="9 10">KCTC 42180</strain>
    </source>
</reference>
<dbReference type="NCBIfam" id="TIGR04178">
    <property type="entry name" value="exo_archaeo"/>
    <property type="match status" value="1"/>
</dbReference>
<evidence type="ECO:0000313" key="9">
    <source>
        <dbReference type="EMBL" id="TXB63831.1"/>
    </source>
</evidence>
<organism evidence="9 10">
    <name type="scientific">Phaeodactylibacter luteus</name>
    <dbReference type="NCBI Taxonomy" id="1564516"/>
    <lineage>
        <taxon>Bacteria</taxon>
        <taxon>Pseudomonadati</taxon>
        <taxon>Bacteroidota</taxon>
        <taxon>Saprospiria</taxon>
        <taxon>Saprospirales</taxon>
        <taxon>Haliscomenobacteraceae</taxon>
        <taxon>Phaeodactylibacter</taxon>
    </lineage>
</organism>
<dbReference type="GO" id="GO:0008233">
    <property type="term" value="F:peptidase activity"/>
    <property type="evidence" value="ECO:0007669"/>
    <property type="project" value="UniProtKB-KW"/>
</dbReference>
<keyword evidence="4 8" id="KW-0812">Transmembrane</keyword>
<evidence type="ECO:0000256" key="1">
    <source>
        <dbReference type="ARBA" id="ARBA00004651"/>
    </source>
</evidence>
<evidence type="ECO:0000313" key="10">
    <source>
        <dbReference type="Proteomes" id="UP000321580"/>
    </source>
</evidence>
<proteinExistence type="predicted"/>
<feature type="transmembrane region" description="Helical" evidence="8">
    <location>
        <begin position="155"/>
        <end position="175"/>
    </location>
</feature>
<comment type="subcellular location">
    <subcellularLocation>
        <location evidence="1">Cell membrane</location>
        <topology evidence="1">Multi-pass membrane protein</topology>
    </subcellularLocation>
</comment>
<dbReference type="GO" id="GO:0005886">
    <property type="term" value="C:plasma membrane"/>
    <property type="evidence" value="ECO:0007669"/>
    <property type="project" value="UniProtKB-SubCell"/>
</dbReference>
<name>A0A5C6RNA1_9BACT</name>
<feature type="transmembrane region" description="Helical" evidence="8">
    <location>
        <begin position="97"/>
        <end position="115"/>
    </location>
</feature>
<keyword evidence="5" id="KW-0378">Hydrolase</keyword>
<dbReference type="RefSeq" id="WP_147167005.1">
    <property type="nucleotide sequence ID" value="NZ_VOOR01000013.1"/>
</dbReference>
<feature type="transmembrane region" description="Helical" evidence="8">
    <location>
        <begin position="25"/>
        <end position="43"/>
    </location>
</feature>
<dbReference type="OrthoDB" id="5540917at2"/>
<keyword evidence="6 8" id="KW-1133">Transmembrane helix</keyword>
<sequence length="190" mass="21306">MASDKRKRKQGGRAGLPWIRDRHPIFRFLLGFIACMGLFYLFYYSSLYRQYLEGPFLNAQAQLSNALLRAIGHDTLVNGTSIAGADFAVNIKSGCDGLEAMAILVSGIAIFPVAFRYKAPGMLWGVLFLFALNLLRIAGLYLAGLHFSEAVFEFLHIQGGFIVFTMISVLLWFIWMNWSTQKAQTAKAHE</sequence>
<evidence type="ECO:0000256" key="2">
    <source>
        <dbReference type="ARBA" id="ARBA00022475"/>
    </source>
</evidence>
<evidence type="ECO:0000256" key="7">
    <source>
        <dbReference type="ARBA" id="ARBA00023136"/>
    </source>
</evidence>
<evidence type="ECO:0000256" key="3">
    <source>
        <dbReference type="ARBA" id="ARBA00022670"/>
    </source>
</evidence>
<feature type="transmembrane region" description="Helical" evidence="8">
    <location>
        <begin position="122"/>
        <end position="143"/>
    </location>
</feature>
<evidence type="ECO:0008006" key="11">
    <source>
        <dbReference type="Google" id="ProtNLM"/>
    </source>
</evidence>
<evidence type="ECO:0000256" key="5">
    <source>
        <dbReference type="ARBA" id="ARBA00022801"/>
    </source>
</evidence>
<dbReference type="Proteomes" id="UP000321580">
    <property type="component" value="Unassembled WGS sequence"/>
</dbReference>
<evidence type="ECO:0000256" key="4">
    <source>
        <dbReference type="ARBA" id="ARBA00022692"/>
    </source>
</evidence>
<dbReference type="InterPro" id="IPR026392">
    <property type="entry name" value="Exo/Archaeosortase_dom"/>
</dbReference>
<accession>A0A5C6RNA1</accession>
<dbReference type="EMBL" id="VOOR01000013">
    <property type="protein sequence ID" value="TXB63831.1"/>
    <property type="molecule type" value="Genomic_DNA"/>
</dbReference>
<gene>
    <name evidence="9" type="ORF">FRY97_08425</name>
</gene>
<dbReference type="Pfam" id="PF09721">
    <property type="entry name" value="Exosortase_EpsH"/>
    <property type="match status" value="1"/>
</dbReference>
<protein>
    <recommendedName>
        <fullName evidence="11">Exosortase/archaeosortase family protein</fullName>
    </recommendedName>
</protein>
<dbReference type="InterPro" id="IPR019127">
    <property type="entry name" value="Exosortase"/>
</dbReference>
<evidence type="ECO:0000256" key="6">
    <source>
        <dbReference type="ARBA" id="ARBA00022989"/>
    </source>
</evidence>
<keyword evidence="3" id="KW-0645">Protease</keyword>
<dbReference type="AlphaFoldDB" id="A0A5C6RNA1"/>
<evidence type="ECO:0000256" key="8">
    <source>
        <dbReference type="SAM" id="Phobius"/>
    </source>
</evidence>
<comment type="caution">
    <text evidence="9">The sequence shown here is derived from an EMBL/GenBank/DDBJ whole genome shotgun (WGS) entry which is preliminary data.</text>
</comment>